<evidence type="ECO:0000256" key="6">
    <source>
        <dbReference type="ARBA" id="ARBA00022500"/>
    </source>
</evidence>
<keyword evidence="8" id="KW-0653">Protein transport</keyword>
<dbReference type="GO" id="GO:0009288">
    <property type="term" value="C:bacterial-type flagellum"/>
    <property type="evidence" value="ECO:0007669"/>
    <property type="project" value="InterPro"/>
</dbReference>
<sequence length="146" mass="17827">MKFTYKFDKILALREREKEEAVFTYEAAVRKFEEVGEKLYQLLKKKEELELDQQNKIVAGLSIQELRIQQNYLINLQKEIHYYQQMVSRARQNMLYEEQRLQERNIEVKKLEKLKIKDYEKYLQLENQEEGKVMDELAMQSVARRN</sequence>
<keyword evidence="7" id="KW-1005">Bacterial flagellum biogenesis</keyword>
<keyword evidence="10" id="KW-1006">Bacterial flagellum protein export</keyword>
<evidence type="ECO:0000256" key="8">
    <source>
        <dbReference type="ARBA" id="ARBA00022927"/>
    </source>
</evidence>
<dbReference type="EMBL" id="JAOUSF010000001">
    <property type="protein sequence ID" value="MCU9612103.1"/>
    <property type="molecule type" value="Genomic_DNA"/>
</dbReference>
<keyword evidence="9" id="KW-0472">Membrane</keyword>
<evidence type="ECO:0000313" key="11">
    <source>
        <dbReference type="EMBL" id="MCU9612103.1"/>
    </source>
</evidence>
<evidence type="ECO:0000256" key="4">
    <source>
        <dbReference type="ARBA" id="ARBA00022448"/>
    </source>
</evidence>
<protein>
    <recommendedName>
        <fullName evidence="3">Flagellar FliJ protein</fullName>
    </recommendedName>
</protein>
<dbReference type="GO" id="GO:0071973">
    <property type="term" value="P:bacterial-type flagellum-dependent cell motility"/>
    <property type="evidence" value="ECO:0007669"/>
    <property type="project" value="InterPro"/>
</dbReference>
<reference evidence="11" key="1">
    <citation type="submission" date="2022-10" db="EMBL/GenBank/DDBJ databases">
        <title>Description of Fervidibacillus gen. nov. in the family Fervidibacillaceae fam. nov. with two species, Fervidibacillus albus sp. nov., and Fervidibacillus halotolerans sp. nov., isolated from tidal flat sediments.</title>
        <authorList>
            <person name="Kwon K.K."/>
            <person name="Yang S.-H."/>
        </authorList>
    </citation>
    <scope>NUCLEOTIDE SEQUENCE</scope>
    <source>
        <strain evidence="11">JCM 19140</strain>
    </source>
</reference>
<dbReference type="GO" id="GO:0006935">
    <property type="term" value="P:chemotaxis"/>
    <property type="evidence" value="ECO:0007669"/>
    <property type="project" value="UniProtKB-KW"/>
</dbReference>
<keyword evidence="11" id="KW-0966">Cell projection</keyword>
<keyword evidence="4" id="KW-0813">Transport</keyword>
<dbReference type="GO" id="GO:0005886">
    <property type="term" value="C:plasma membrane"/>
    <property type="evidence" value="ECO:0007669"/>
    <property type="project" value="UniProtKB-SubCell"/>
</dbReference>
<dbReference type="InterPro" id="IPR053716">
    <property type="entry name" value="Flag_assembly_chemotaxis_eff"/>
</dbReference>
<keyword evidence="11" id="KW-0282">Flagellum</keyword>
<dbReference type="Gene3D" id="1.10.287.1700">
    <property type="match status" value="1"/>
</dbReference>
<gene>
    <name evidence="11" type="primary">fliJ</name>
    <name evidence="11" type="ORF">OEV98_00840</name>
</gene>
<accession>A0AAE3LRU6</accession>
<evidence type="ECO:0000256" key="7">
    <source>
        <dbReference type="ARBA" id="ARBA00022795"/>
    </source>
</evidence>
<comment type="subcellular location">
    <subcellularLocation>
        <location evidence="1">Cell membrane</location>
        <topology evidence="1">Peripheral membrane protein</topology>
        <orientation evidence="1">Cytoplasmic side</orientation>
    </subcellularLocation>
</comment>
<evidence type="ECO:0000256" key="10">
    <source>
        <dbReference type="ARBA" id="ARBA00023225"/>
    </source>
</evidence>
<proteinExistence type="inferred from homology"/>
<evidence type="ECO:0000256" key="2">
    <source>
        <dbReference type="ARBA" id="ARBA00010004"/>
    </source>
</evidence>
<keyword evidence="11" id="KW-0969">Cilium</keyword>
<dbReference type="RefSeq" id="WP_263071236.1">
    <property type="nucleotide sequence ID" value="NZ_JAOUSF010000001.1"/>
</dbReference>
<dbReference type="GO" id="GO:0015031">
    <property type="term" value="P:protein transport"/>
    <property type="evidence" value="ECO:0007669"/>
    <property type="project" value="UniProtKB-KW"/>
</dbReference>
<evidence type="ECO:0000256" key="5">
    <source>
        <dbReference type="ARBA" id="ARBA00022475"/>
    </source>
</evidence>
<comment type="similarity">
    <text evidence="2">Belongs to the FliJ family.</text>
</comment>
<keyword evidence="5" id="KW-1003">Cell membrane</keyword>
<dbReference type="Pfam" id="PF02050">
    <property type="entry name" value="FliJ"/>
    <property type="match status" value="1"/>
</dbReference>
<dbReference type="Proteomes" id="UP001209318">
    <property type="component" value="Unassembled WGS sequence"/>
</dbReference>
<dbReference type="AlphaFoldDB" id="A0AAE3LRU6"/>
<evidence type="ECO:0000256" key="1">
    <source>
        <dbReference type="ARBA" id="ARBA00004413"/>
    </source>
</evidence>
<organism evidence="11 12">
    <name type="scientific">Perspicuibacillus lycopersici</name>
    <dbReference type="NCBI Taxonomy" id="1325689"/>
    <lineage>
        <taxon>Bacteria</taxon>
        <taxon>Bacillati</taxon>
        <taxon>Bacillota</taxon>
        <taxon>Bacilli</taxon>
        <taxon>Bacillales</taxon>
        <taxon>Bacillaceae</taxon>
        <taxon>Perspicuibacillus</taxon>
    </lineage>
</organism>
<comment type="caution">
    <text evidence="11">The sequence shown here is derived from an EMBL/GenBank/DDBJ whole genome shotgun (WGS) entry which is preliminary data.</text>
</comment>
<dbReference type="NCBIfam" id="TIGR02473">
    <property type="entry name" value="flagell_FliJ"/>
    <property type="match status" value="1"/>
</dbReference>
<keyword evidence="12" id="KW-1185">Reference proteome</keyword>
<evidence type="ECO:0000256" key="9">
    <source>
        <dbReference type="ARBA" id="ARBA00023136"/>
    </source>
</evidence>
<dbReference type="GO" id="GO:0044781">
    <property type="term" value="P:bacterial-type flagellum organization"/>
    <property type="evidence" value="ECO:0007669"/>
    <property type="project" value="UniProtKB-KW"/>
</dbReference>
<evidence type="ECO:0000256" key="3">
    <source>
        <dbReference type="ARBA" id="ARBA00020392"/>
    </source>
</evidence>
<evidence type="ECO:0000313" key="12">
    <source>
        <dbReference type="Proteomes" id="UP001209318"/>
    </source>
</evidence>
<keyword evidence="6" id="KW-0145">Chemotaxis</keyword>
<dbReference type="InterPro" id="IPR012823">
    <property type="entry name" value="Flagell_FliJ"/>
</dbReference>
<name>A0AAE3LRU6_9BACI</name>